<protein>
    <submittedName>
        <fullName evidence="2">ZeKANADI1 protein</fullName>
    </submittedName>
</protein>
<proteinExistence type="evidence at transcript level"/>
<feature type="non-terminal residue" evidence="2">
    <location>
        <position position="1"/>
    </location>
</feature>
<feature type="compositionally biased region" description="Polar residues" evidence="1">
    <location>
        <begin position="43"/>
        <end position="58"/>
    </location>
</feature>
<gene>
    <name evidence="2" type="primary">ZeKAN1</name>
</gene>
<organism evidence="2">
    <name type="scientific">Zinnia elegans</name>
    <name type="common">Garden zinnia</name>
    <name type="synonym">Zinnia violacea</name>
    <dbReference type="NCBI Taxonomy" id="34245"/>
    <lineage>
        <taxon>Eukaryota</taxon>
        <taxon>Viridiplantae</taxon>
        <taxon>Streptophyta</taxon>
        <taxon>Embryophyta</taxon>
        <taxon>Tracheophyta</taxon>
        <taxon>Spermatophyta</taxon>
        <taxon>Magnoliopsida</taxon>
        <taxon>eudicotyledons</taxon>
        <taxon>Gunneridae</taxon>
        <taxon>Pentapetalae</taxon>
        <taxon>asterids</taxon>
        <taxon>campanulids</taxon>
        <taxon>Asterales</taxon>
        <taxon>Asteraceae</taxon>
        <taxon>Asteroideae</taxon>
        <taxon>Heliantheae alliance</taxon>
        <taxon>Heliantheae</taxon>
        <taxon>Zinnia</taxon>
    </lineage>
</organism>
<dbReference type="EMBL" id="AB162906">
    <property type="protein sequence ID" value="BAD11206.1"/>
    <property type="molecule type" value="mRNA"/>
</dbReference>
<reference evidence="2" key="1">
    <citation type="submission" date="2004-02" db="EMBL/GenBank/DDBJ databases">
        <title>Direct Submission.</title>
        <authorList>
            <person name="Kurihara I."/>
            <person name="Sawa S."/>
            <person name="Fukuda H."/>
        </authorList>
    </citation>
    <scope>NUCLEOTIDE SEQUENCE</scope>
</reference>
<feature type="region of interest" description="Disordered" evidence="1">
    <location>
        <begin position="1"/>
        <end position="75"/>
    </location>
</feature>
<sequence>VKTTDKPAASSGQSDGSGEDDVSTMGIGGLRQFVDQRGKSGDNQESENPNYAVTNTRWSNSSSNRDGWLQTNSDINDITPSSTIVPQGNANAIHLLEEECDPSISKSCVRYGLDHKNPSLEFTLGRPDWLQKEQN</sequence>
<evidence type="ECO:0000256" key="1">
    <source>
        <dbReference type="SAM" id="MobiDB-lite"/>
    </source>
</evidence>
<evidence type="ECO:0000313" key="2">
    <source>
        <dbReference type="EMBL" id="BAD11206.1"/>
    </source>
</evidence>
<dbReference type="AlphaFoldDB" id="Q75Q03"/>
<name>Q75Q03_ZINEL</name>
<accession>Q75Q03</accession>